<dbReference type="CDD" id="cd16329">
    <property type="entry name" value="LolA_like"/>
    <property type="match status" value="1"/>
</dbReference>
<dbReference type="InterPro" id="IPR033399">
    <property type="entry name" value="TP_0789-like"/>
</dbReference>
<dbReference type="Proteomes" id="UP000605201">
    <property type="component" value="Unassembled WGS sequence"/>
</dbReference>
<evidence type="ECO:0000256" key="1">
    <source>
        <dbReference type="ARBA" id="ARBA00022729"/>
    </source>
</evidence>
<feature type="chain" id="PRO_5035319770" evidence="2">
    <location>
        <begin position="23"/>
        <end position="264"/>
    </location>
</feature>
<keyword evidence="4" id="KW-0449">Lipoprotein</keyword>
<dbReference type="SUPFAM" id="SSF89392">
    <property type="entry name" value="Prokaryotic lipoproteins and lipoprotein localization factors"/>
    <property type="match status" value="1"/>
</dbReference>
<dbReference type="InterPro" id="IPR029046">
    <property type="entry name" value="LolA/LolB/LppX"/>
</dbReference>
<dbReference type="Pfam" id="PF17131">
    <property type="entry name" value="LolA_like"/>
    <property type="match status" value="1"/>
</dbReference>
<reference evidence="4 5" key="1">
    <citation type="submission" date="2020-08" db="EMBL/GenBank/DDBJ databases">
        <title>Bridging the membrane lipid divide: bacteria of the FCB group superphylum have the potential to synthesize archaeal ether lipids.</title>
        <authorList>
            <person name="Villanueva L."/>
            <person name="Von Meijenfeldt F.A.B."/>
            <person name="Westbye A.B."/>
            <person name="Yadav S."/>
            <person name="Hopmans E.C."/>
            <person name="Dutilh B.E."/>
            <person name="Sinninghe Damste J.S."/>
        </authorList>
    </citation>
    <scope>NUCLEOTIDE SEQUENCE [LARGE SCALE GENOMIC DNA]</scope>
    <source>
        <strain evidence="4">NIOZ-UU17</strain>
    </source>
</reference>
<sequence length="264" mass="30369">MKRSAMIVIGLLSVLLAVSLQAAEALTVDEIIDRANLAAYYAGDDGRAEVMMTITDAQGRTREREFVILRQDVVDGGQQKFYVYFKKPSDVRKMVFMVHKYIDQDDDRWLYLPALDLVKRIAASDKRTSFVGAHFLYEDVSGRSVKEDIHELVETTADYYVLKNTPKDPAGVEFSYYTAWVDKQNFMPVKAEYHDKDGRKYREVESLQIKNVQGFPTVIKARVKDLASGGETVSVFKNIKYNIGLNDQIFTERYLRRPPREVRK</sequence>
<dbReference type="AlphaFoldDB" id="A0A8J6TS45"/>
<evidence type="ECO:0000256" key="2">
    <source>
        <dbReference type="SAM" id="SignalP"/>
    </source>
</evidence>
<evidence type="ECO:0000313" key="4">
    <source>
        <dbReference type="EMBL" id="MBC8432022.1"/>
    </source>
</evidence>
<evidence type="ECO:0000313" key="5">
    <source>
        <dbReference type="Proteomes" id="UP000605201"/>
    </source>
</evidence>
<comment type="caution">
    <text evidence="4">The sequence shown here is derived from an EMBL/GenBank/DDBJ whole genome shotgun (WGS) entry which is preliminary data.</text>
</comment>
<keyword evidence="1 2" id="KW-0732">Signal</keyword>
<protein>
    <submittedName>
        <fullName evidence="4">Outer membrane lipoprotein-sorting protein</fullName>
    </submittedName>
</protein>
<proteinExistence type="predicted"/>
<feature type="signal peptide" evidence="2">
    <location>
        <begin position="1"/>
        <end position="22"/>
    </location>
</feature>
<evidence type="ECO:0000259" key="3">
    <source>
        <dbReference type="Pfam" id="PF17131"/>
    </source>
</evidence>
<name>A0A8J6TS45_9BACT</name>
<organism evidence="4 5">
    <name type="scientific">Candidatus Desulfatibia vada</name>
    <dbReference type="NCBI Taxonomy" id="2841696"/>
    <lineage>
        <taxon>Bacteria</taxon>
        <taxon>Pseudomonadati</taxon>
        <taxon>Thermodesulfobacteriota</taxon>
        <taxon>Desulfobacteria</taxon>
        <taxon>Desulfobacterales</taxon>
        <taxon>Desulfobacterales incertae sedis</taxon>
        <taxon>Candidatus Desulfatibia</taxon>
    </lineage>
</organism>
<feature type="domain" description="Uncharacterized protein TP-0789" evidence="3">
    <location>
        <begin position="77"/>
        <end position="257"/>
    </location>
</feature>
<accession>A0A8J6TS45</accession>
<dbReference type="EMBL" id="JACNIG010000199">
    <property type="protein sequence ID" value="MBC8432022.1"/>
    <property type="molecule type" value="Genomic_DNA"/>
</dbReference>
<dbReference type="Gene3D" id="2.50.20.10">
    <property type="entry name" value="Lipoprotein localisation LolA/LolB/LppX"/>
    <property type="match status" value="1"/>
</dbReference>
<gene>
    <name evidence="4" type="ORF">H8D96_08890</name>
</gene>